<dbReference type="PANTHER" id="PTHR39428:SF1">
    <property type="entry name" value="F420H(2)-DEPENDENT QUINONE REDUCTASE RV1261C"/>
    <property type="match status" value="1"/>
</dbReference>
<dbReference type="GO" id="GO:0016491">
    <property type="term" value="F:oxidoreductase activity"/>
    <property type="evidence" value="ECO:0007669"/>
    <property type="project" value="InterPro"/>
</dbReference>
<reference evidence="3 4" key="1">
    <citation type="journal article" date="2014" name="Genome Announc.">
        <title>Draft Genome Sequence of Propane- and Butane-Oxidizing Actinobacterium Rhodococcus ruber IEGM 231.</title>
        <authorList>
            <person name="Ivshina I.B."/>
            <person name="Kuyukina M.S."/>
            <person name="Krivoruchko A.V."/>
            <person name="Barbe V."/>
            <person name="Fischer C."/>
        </authorList>
    </citation>
    <scope>NUCLEOTIDE SEQUENCE [LARGE SCALE GENOMIC DNA]</scope>
</reference>
<dbReference type="Proteomes" id="UP000042997">
    <property type="component" value="Unassembled WGS sequence"/>
</dbReference>
<dbReference type="InterPro" id="IPR012349">
    <property type="entry name" value="Split_barrel_FMN-bd"/>
</dbReference>
<proteinExistence type="inferred from homology"/>
<dbReference type="GeneID" id="66837798"/>
<evidence type="ECO:0000256" key="2">
    <source>
        <dbReference type="ARBA" id="ARBA00049106"/>
    </source>
</evidence>
<gene>
    <name evidence="3" type="ORF">RHRU231_860068</name>
</gene>
<dbReference type="eggNOG" id="COG0748">
    <property type="taxonomic scope" value="Bacteria"/>
</dbReference>
<dbReference type="RefSeq" id="WP_040274889.1">
    <property type="nucleotide sequence ID" value="NZ_CP023714.1"/>
</dbReference>
<dbReference type="Pfam" id="PF04075">
    <property type="entry name" value="F420H2_quin_red"/>
    <property type="match status" value="1"/>
</dbReference>
<organism evidence="3 4">
    <name type="scientific">Rhodococcus ruber</name>
    <dbReference type="NCBI Taxonomy" id="1830"/>
    <lineage>
        <taxon>Bacteria</taxon>
        <taxon>Bacillati</taxon>
        <taxon>Actinomycetota</taxon>
        <taxon>Actinomycetes</taxon>
        <taxon>Mycobacteriales</taxon>
        <taxon>Nocardiaceae</taxon>
        <taxon>Rhodococcus</taxon>
    </lineage>
</organism>
<dbReference type="PANTHER" id="PTHR39428">
    <property type="entry name" value="F420H(2)-DEPENDENT QUINONE REDUCTASE RV1261C"/>
    <property type="match status" value="1"/>
</dbReference>
<dbReference type="GO" id="GO:0005886">
    <property type="term" value="C:plasma membrane"/>
    <property type="evidence" value="ECO:0007669"/>
    <property type="project" value="TreeGrafter"/>
</dbReference>
<dbReference type="OrthoDB" id="8225825at2"/>
<evidence type="ECO:0000256" key="1">
    <source>
        <dbReference type="ARBA" id="ARBA00008710"/>
    </source>
</evidence>
<comment type="catalytic activity">
    <reaction evidence="2">
        <text>oxidized coenzyme F420-(gamma-L-Glu)(n) + a quinol + H(+) = reduced coenzyme F420-(gamma-L-Glu)(n) + a quinone</text>
        <dbReference type="Rhea" id="RHEA:39663"/>
        <dbReference type="Rhea" id="RHEA-COMP:12939"/>
        <dbReference type="Rhea" id="RHEA-COMP:14378"/>
        <dbReference type="ChEBI" id="CHEBI:15378"/>
        <dbReference type="ChEBI" id="CHEBI:24646"/>
        <dbReference type="ChEBI" id="CHEBI:132124"/>
        <dbReference type="ChEBI" id="CHEBI:133980"/>
        <dbReference type="ChEBI" id="CHEBI:139511"/>
    </reaction>
</comment>
<evidence type="ECO:0000313" key="3">
    <source>
        <dbReference type="EMBL" id="CDZ91687.1"/>
    </source>
</evidence>
<accession>A0A098BTZ5</accession>
<comment type="similarity">
    <text evidence="1">Belongs to the F420H(2)-dependent quinone reductase family.</text>
</comment>
<dbReference type="InterPro" id="IPR004378">
    <property type="entry name" value="F420H2_quin_Rdtase"/>
</dbReference>
<dbReference type="Gene3D" id="2.30.110.10">
    <property type="entry name" value="Electron Transport, Fmn-binding Protein, Chain A"/>
    <property type="match status" value="1"/>
</dbReference>
<dbReference type="AlphaFoldDB" id="A0A098BTZ5"/>
<evidence type="ECO:0000313" key="4">
    <source>
        <dbReference type="Proteomes" id="UP000042997"/>
    </source>
</evidence>
<dbReference type="EMBL" id="CCSD01000101">
    <property type="protein sequence ID" value="CDZ91687.1"/>
    <property type="molecule type" value="Genomic_DNA"/>
</dbReference>
<name>A0A098BTZ5_9NOCA</name>
<dbReference type="NCBIfam" id="TIGR00026">
    <property type="entry name" value="hi_GC_TIGR00026"/>
    <property type="match status" value="1"/>
</dbReference>
<dbReference type="GO" id="GO:0070967">
    <property type="term" value="F:coenzyme F420 binding"/>
    <property type="evidence" value="ECO:0007669"/>
    <property type="project" value="TreeGrafter"/>
</dbReference>
<protein>
    <submittedName>
        <fullName evidence="3">Uncharacterized protein</fullName>
    </submittedName>
</protein>
<sequence length="160" mass="18032">MGGAVNPLRPVAVQLGRQPWLPRFTPQIVTVDHTLQRVTSGRVTLLTLAGLPELVLTVRGRKSGVERRTPLLCAPRDDGWLVAGSNWGMPELPGWAHNLEAADEALVTYRGEDTVVVPRRARGVERDVHWEVLVQVWPNYELYARRTEREIPVYLLTPKD</sequence>